<dbReference type="GO" id="GO:0005886">
    <property type="term" value="C:plasma membrane"/>
    <property type="evidence" value="ECO:0007669"/>
    <property type="project" value="UniProtKB-SubCell"/>
</dbReference>
<evidence type="ECO:0000256" key="8">
    <source>
        <dbReference type="ARBA" id="ARBA00022982"/>
    </source>
</evidence>
<keyword evidence="16" id="KW-1185">Reference proteome</keyword>
<dbReference type="AlphaFoldDB" id="A0A8J6M2S0"/>
<evidence type="ECO:0000256" key="2">
    <source>
        <dbReference type="ARBA" id="ARBA00004651"/>
    </source>
</evidence>
<feature type="domain" description="Cytochrome b561 bacterial/Ni-hydrogenase" evidence="14">
    <location>
        <begin position="9"/>
        <end position="177"/>
    </location>
</feature>
<protein>
    <submittedName>
        <fullName evidence="15">Cytochrome b</fullName>
    </submittedName>
</protein>
<feature type="transmembrane region" description="Helical" evidence="13">
    <location>
        <begin position="144"/>
        <end position="165"/>
    </location>
</feature>
<evidence type="ECO:0000256" key="11">
    <source>
        <dbReference type="ARBA" id="ARBA00023136"/>
    </source>
</evidence>
<evidence type="ECO:0000256" key="10">
    <source>
        <dbReference type="ARBA" id="ARBA00023004"/>
    </source>
</evidence>
<keyword evidence="9 13" id="KW-1133">Transmembrane helix</keyword>
<evidence type="ECO:0000256" key="4">
    <source>
        <dbReference type="ARBA" id="ARBA00022475"/>
    </source>
</evidence>
<dbReference type="PANTHER" id="PTHR30529:SF1">
    <property type="entry name" value="CYTOCHROME B561 HOMOLOG 2"/>
    <property type="match status" value="1"/>
</dbReference>
<evidence type="ECO:0000313" key="15">
    <source>
        <dbReference type="EMBL" id="MBC3764706.1"/>
    </source>
</evidence>
<gene>
    <name evidence="15" type="ORF">H8B19_02365</name>
</gene>
<feature type="transmembrane region" description="Helical" evidence="13">
    <location>
        <begin position="12"/>
        <end position="35"/>
    </location>
</feature>
<keyword evidence="7" id="KW-0479">Metal-binding</keyword>
<evidence type="ECO:0000256" key="13">
    <source>
        <dbReference type="SAM" id="Phobius"/>
    </source>
</evidence>
<evidence type="ECO:0000256" key="9">
    <source>
        <dbReference type="ARBA" id="ARBA00022989"/>
    </source>
</evidence>
<evidence type="ECO:0000256" key="1">
    <source>
        <dbReference type="ARBA" id="ARBA00001970"/>
    </source>
</evidence>
<dbReference type="GO" id="GO:0022904">
    <property type="term" value="P:respiratory electron transport chain"/>
    <property type="evidence" value="ECO:0007669"/>
    <property type="project" value="InterPro"/>
</dbReference>
<keyword evidence="10" id="KW-0408">Iron</keyword>
<dbReference type="InterPro" id="IPR011577">
    <property type="entry name" value="Cyt_b561_bac/Ni-Hgenase"/>
</dbReference>
<proteinExistence type="inferred from homology"/>
<comment type="cofactor">
    <cofactor evidence="1">
        <name>heme b</name>
        <dbReference type="ChEBI" id="CHEBI:60344"/>
    </cofactor>
</comment>
<evidence type="ECO:0000256" key="12">
    <source>
        <dbReference type="ARBA" id="ARBA00037975"/>
    </source>
</evidence>
<keyword evidence="3" id="KW-0813">Transport</keyword>
<reference evidence="15" key="1">
    <citation type="journal article" date="2018" name="Int. J. Syst. Evol. Microbiol.">
        <title>Neptunicella marina gen. nov., sp. nov., isolated from surface seawater.</title>
        <authorList>
            <person name="Liu X."/>
            <person name="Lai Q."/>
            <person name="Du Y."/>
            <person name="Zhang X."/>
            <person name="Liu Z."/>
            <person name="Sun F."/>
            <person name="Shao Z."/>
        </authorList>
    </citation>
    <scope>NUCLEOTIDE SEQUENCE</scope>
    <source>
        <strain evidence="15">S27-2</strain>
    </source>
</reference>
<dbReference type="InterPro" id="IPR052168">
    <property type="entry name" value="Cytochrome_b561_oxidase"/>
</dbReference>
<keyword evidence="4" id="KW-1003">Cell membrane</keyword>
<dbReference type="GO" id="GO:0020037">
    <property type="term" value="F:heme binding"/>
    <property type="evidence" value="ECO:0007669"/>
    <property type="project" value="TreeGrafter"/>
</dbReference>
<evidence type="ECO:0000259" key="14">
    <source>
        <dbReference type="Pfam" id="PF01292"/>
    </source>
</evidence>
<comment type="caution">
    <text evidence="15">The sequence shown here is derived from an EMBL/GenBank/DDBJ whole genome shotgun (WGS) entry which is preliminary data.</text>
</comment>
<name>A0A8J6M2S0_9ALTE</name>
<accession>A0A8J6M2S0</accession>
<feature type="transmembrane region" description="Helical" evidence="13">
    <location>
        <begin position="88"/>
        <end position="108"/>
    </location>
</feature>
<comment type="similarity">
    <text evidence="12">Belongs to the cytochrome b561 family.</text>
</comment>
<keyword evidence="6 13" id="KW-0812">Transmembrane</keyword>
<evidence type="ECO:0000256" key="6">
    <source>
        <dbReference type="ARBA" id="ARBA00022692"/>
    </source>
</evidence>
<evidence type="ECO:0000256" key="7">
    <source>
        <dbReference type="ARBA" id="ARBA00022723"/>
    </source>
</evidence>
<dbReference type="GO" id="GO:0046872">
    <property type="term" value="F:metal ion binding"/>
    <property type="evidence" value="ECO:0007669"/>
    <property type="project" value="UniProtKB-KW"/>
</dbReference>
<sequence>MLRNSQSSFGWISISIHWVSAVAIIGLFILGWWMVDLTYYSPYYQTAPLWHTSIGILLVILTVARLVWRKLNPSPAATGAKWETISAVIAHIAMYLLLFGIFFSGYLIPTADGRGIEVFNWFVVPSMGELIDHQGTTSGDFHRWAAYILMGLVVIHALAALKHHFINKDTTLRRMLKPAKETNGDGK</sequence>
<keyword evidence="11 13" id="KW-0472">Membrane</keyword>
<comment type="subcellular location">
    <subcellularLocation>
        <location evidence="2">Cell membrane</location>
        <topology evidence="2">Multi-pass membrane protein</topology>
    </subcellularLocation>
</comment>
<dbReference type="GO" id="GO:0009055">
    <property type="term" value="F:electron transfer activity"/>
    <property type="evidence" value="ECO:0007669"/>
    <property type="project" value="InterPro"/>
</dbReference>
<dbReference type="SUPFAM" id="SSF81342">
    <property type="entry name" value="Transmembrane di-heme cytochromes"/>
    <property type="match status" value="1"/>
</dbReference>
<evidence type="ECO:0000313" key="16">
    <source>
        <dbReference type="Proteomes" id="UP000601768"/>
    </source>
</evidence>
<dbReference type="InterPro" id="IPR016174">
    <property type="entry name" value="Di-haem_cyt_TM"/>
</dbReference>
<reference evidence="15" key="2">
    <citation type="submission" date="2020-08" db="EMBL/GenBank/DDBJ databases">
        <authorList>
            <person name="Lai Q."/>
        </authorList>
    </citation>
    <scope>NUCLEOTIDE SEQUENCE</scope>
    <source>
        <strain evidence="15">S27-2</strain>
    </source>
</reference>
<dbReference type="PANTHER" id="PTHR30529">
    <property type="entry name" value="CYTOCHROME B561"/>
    <property type="match status" value="1"/>
</dbReference>
<feature type="transmembrane region" description="Helical" evidence="13">
    <location>
        <begin position="47"/>
        <end position="68"/>
    </location>
</feature>
<dbReference type="Gene3D" id="1.20.950.20">
    <property type="entry name" value="Transmembrane di-heme cytochromes, Chain C"/>
    <property type="match status" value="1"/>
</dbReference>
<evidence type="ECO:0000256" key="5">
    <source>
        <dbReference type="ARBA" id="ARBA00022617"/>
    </source>
</evidence>
<evidence type="ECO:0000256" key="3">
    <source>
        <dbReference type="ARBA" id="ARBA00022448"/>
    </source>
</evidence>
<dbReference type="Proteomes" id="UP000601768">
    <property type="component" value="Unassembled WGS sequence"/>
</dbReference>
<keyword evidence="5" id="KW-0349">Heme</keyword>
<organism evidence="15 16">
    <name type="scientific">Neptunicella marina</name>
    <dbReference type="NCBI Taxonomy" id="2125989"/>
    <lineage>
        <taxon>Bacteria</taxon>
        <taxon>Pseudomonadati</taxon>
        <taxon>Pseudomonadota</taxon>
        <taxon>Gammaproteobacteria</taxon>
        <taxon>Alteromonadales</taxon>
        <taxon>Alteromonadaceae</taxon>
        <taxon>Neptunicella</taxon>
    </lineage>
</organism>
<keyword evidence="8" id="KW-0249">Electron transport</keyword>
<dbReference type="EMBL" id="JACNEP010000001">
    <property type="protein sequence ID" value="MBC3764706.1"/>
    <property type="molecule type" value="Genomic_DNA"/>
</dbReference>
<dbReference type="RefSeq" id="WP_186505165.1">
    <property type="nucleotide sequence ID" value="NZ_JACNEP010000001.1"/>
</dbReference>
<dbReference type="Pfam" id="PF01292">
    <property type="entry name" value="Ni_hydr_CYTB"/>
    <property type="match status" value="1"/>
</dbReference>